<name>A0A4P6HPI7_9BACT</name>
<dbReference type="AlphaFoldDB" id="A0A4P6HPI7"/>
<dbReference type="Proteomes" id="UP000293296">
    <property type="component" value="Chromosome"/>
</dbReference>
<evidence type="ECO:0000313" key="2">
    <source>
        <dbReference type="Proteomes" id="UP000293296"/>
    </source>
</evidence>
<organism evidence="1 2">
    <name type="scientific">Solidesulfovibrio carbinolicus</name>
    <dbReference type="NCBI Taxonomy" id="296842"/>
    <lineage>
        <taxon>Bacteria</taxon>
        <taxon>Pseudomonadati</taxon>
        <taxon>Thermodesulfobacteriota</taxon>
        <taxon>Desulfovibrionia</taxon>
        <taxon>Desulfovibrionales</taxon>
        <taxon>Desulfovibrionaceae</taxon>
        <taxon>Solidesulfovibrio</taxon>
    </lineage>
</organism>
<dbReference type="OrthoDB" id="9811073at2"/>
<dbReference type="InterPro" id="IPR027417">
    <property type="entry name" value="P-loop_NTPase"/>
</dbReference>
<accession>A0A4P6HPI7</accession>
<gene>
    <name evidence="1" type="ORF">C3Y92_19000</name>
</gene>
<sequence length="287" mass="31137">MLAATDSLPFGVAPRQAQVLAGLDCLARAMPQALILEGGTADERAAMAMWLAARLNCGAGRPPCGVCPICIQIRDFVFKDLLYFDGGLETIKVADMREVRALVGEPPRGAGWRVVILAQAQALTDEAANALLKAMEEPRPGNAFVLLTPQRERLFPTLVSRSFVLTLAWPDASRPLPAGSEDDPWPIIDALYAFWRSGRGWFTGVKGRPSRLTAERVLTELARELAACLAGRTDTPLAGRLSACGEPDVPRRLDLLLAECQEALVAQVNPAVVLDRLATRVYLWLRG</sequence>
<dbReference type="Gene3D" id="3.40.50.300">
    <property type="entry name" value="P-loop containing nucleotide triphosphate hydrolases"/>
    <property type="match status" value="1"/>
</dbReference>
<protein>
    <submittedName>
        <fullName evidence="1">DNA polymerase III subunit delta</fullName>
    </submittedName>
</protein>
<reference evidence="1 2" key="1">
    <citation type="submission" date="2018-02" db="EMBL/GenBank/DDBJ databases">
        <title>Genome sequence of Desulfovibrio carbinolicus DSM 3852.</title>
        <authorList>
            <person name="Wilbanks E."/>
            <person name="Skennerton C.T."/>
            <person name="Orphan V.J."/>
        </authorList>
    </citation>
    <scope>NUCLEOTIDE SEQUENCE [LARGE SCALE GENOMIC DNA]</scope>
    <source>
        <strain evidence="1 2">DSM 3852</strain>
    </source>
</reference>
<dbReference type="Pfam" id="PF13177">
    <property type="entry name" value="DNA_pol3_delta2"/>
    <property type="match status" value="1"/>
</dbReference>
<keyword evidence="2" id="KW-1185">Reference proteome</keyword>
<proteinExistence type="predicted"/>
<evidence type="ECO:0000313" key="1">
    <source>
        <dbReference type="EMBL" id="QAZ69213.1"/>
    </source>
</evidence>
<dbReference type="RefSeq" id="WP_129355399.1">
    <property type="nucleotide sequence ID" value="NZ_CP026538.1"/>
</dbReference>
<dbReference type="EMBL" id="CP026538">
    <property type="protein sequence ID" value="QAZ69213.1"/>
    <property type="molecule type" value="Genomic_DNA"/>
</dbReference>
<dbReference type="SUPFAM" id="SSF52540">
    <property type="entry name" value="P-loop containing nucleoside triphosphate hydrolases"/>
    <property type="match status" value="1"/>
</dbReference>
<dbReference type="KEGG" id="dcb:C3Y92_19000"/>